<keyword evidence="1" id="KW-0812">Transmembrane</keyword>
<organism evidence="2 3">
    <name type="scientific">Mycena rosella</name>
    <name type="common">Pink bonnet</name>
    <name type="synonym">Agaricus rosellus</name>
    <dbReference type="NCBI Taxonomy" id="1033263"/>
    <lineage>
        <taxon>Eukaryota</taxon>
        <taxon>Fungi</taxon>
        <taxon>Dikarya</taxon>
        <taxon>Basidiomycota</taxon>
        <taxon>Agaricomycotina</taxon>
        <taxon>Agaricomycetes</taxon>
        <taxon>Agaricomycetidae</taxon>
        <taxon>Agaricales</taxon>
        <taxon>Marasmiineae</taxon>
        <taxon>Mycenaceae</taxon>
        <taxon>Mycena</taxon>
    </lineage>
</organism>
<sequence>MDGINCPAPASPLLPYRDQDFTTDSLKGHRLTVSCALIPNMIESILFSPSARVWNYRFLLLATVAVVVGLGIQRFWADWTGSLMVLMLLGTLCLILTHHLTFLFPYDAPGLALIDLISMAVELSGKYPVARFYGHRQVHDHSGAGFLGHIDNIPGRYVREKSIIIIIARALILSCIVLGVPAFGIYAIIIVPLGSEVYTRSLAQFGNIGCPLGNVTVSLICAI</sequence>
<dbReference type="EMBL" id="JARKIE010000242">
    <property type="protein sequence ID" value="KAJ7662364.1"/>
    <property type="molecule type" value="Genomic_DNA"/>
</dbReference>
<keyword evidence="1" id="KW-0472">Membrane</keyword>
<gene>
    <name evidence="2" type="ORF">B0H17DRAFT_1144373</name>
</gene>
<evidence type="ECO:0000256" key="1">
    <source>
        <dbReference type="SAM" id="Phobius"/>
    </source>
</evidence>
<dbReference type="AlphaFoldDB" id="A0AAD7CU23"/>
<comment type="caution">
    <text evidence="2">The sequence shown here is derived from an EMBL/GenBank/DDBJ whole genome shotgun (WGS) entry which is preliminary data.</text>
</comment>
<feature type="transmembrane region" description="Helical" evidence="1">
    <location>
        <begin position="166"/>
        <end position="191"/>
    </location>
</feature>
<keyword evidence="3" id="KW-1185">Reference proteome</keyword>
<dbReference type="Proteomes" id="UP001221757">
    <property type="component" value="Unassembled WGS sequence"/>
</dbReference>
<protein>
    <submittedName>
        <fullName evidence="2">Uncharacterized protein</fullName>
    </submittedName>
</protein>
<feature type="transmembrane region" description="Helical" evidence="1">
    <location>
        <begin position="58"/>
        <end position="77"/>
    </location>
</feature>
<feature type="transmembrane region" description="Helical" evidence="1">
    <location>
        <begin position="83"/>
        <end position="104"/>
    </location>
</feature>
<name>A0AAD7CU23_MYCRO</name>
<reference evidence="2" key="1">
    <citation type="submission" date="2023-03" db="EMBL/GenBank/DDBJ databases">
        <title>Massive genome expansion in bonnet fungi (Mycena s.s.) driven by repeated elements and novel gene families across ecological guilds.</title>
        <authorList>
            <consortium name="Lawrence Berkeley National Laboratory"/>
            <person name="Harder C.B."/>
            <person name="Miyauchi S."/>
            <person name="Viragh M."/>
            <person name="Kuo A."/>
            <person name="Thoen E."/>
            <person name="Andreopoulos B."/>
            <person name="Lu D."/>
            <person name="Skrede I."/>
            <person name="Drula E."/>
            <person name="Henrissat B."/>
            <person name="Morin E."/>
            <person name="Kohler A."/>
            <person name="Barry K."/>
            <person name="LaButti K."/>
            <person name="Morin E."/>
            <person name="Salamov A."/>
            <person name="Lipzen A."/>
            <person name="Mereny Z."/>
            <person name="Hegedus B."/>
            <person name="Baldrian P."/>
            <person name="Stursova M."/>
            <person name="Weitz H."/>
            <person name="Taylor A."/>
            <person name="Grigoriev I.V."/>
            <person name="Nagy L.G."/>
            <person name="Martin F."/>
            <person name="Kauserud H."/>
        </authorList>
    </citation>
    <scope>NUCLEOTIDE SEQUENCE</scope>
    <source>
        <strain evidence="2">CBHHK067</strain>
    </source>
</reference>
<proteinExistence type="predicted"/>
<keyword evidence="1" id="KW-1133">Transmembrane helix</keyword>
<evidence type="ECO:0000313" key="3">
    <source>
        <dbReference type="Proteomes" id="UP001221757"/>
    </source>
</evidence>
<evidence type="ECO:0000313" key="2">
    <source>
        <dbReference type="EMBL" id="KAJ7662364.1"/>
    </source>
</evidence>
<accession>A0AAD7CU23</accession>